<evidence type="ECO:0000313" key="2">
    <source>
        <dbReference type="Proteomes" id="UP001207468"/>
    </source>
</evidence>
<sequence length="454" mass="49648">MVTAESLNFDVLQIIFSYLSLSDLASVSLVSQSFLASALPRLYRSLIFYHNQAKPYPRTVTPFAVVKAHPDLAAHVQNIDIRVVPHTRVKQKTLPDPRFLRECISALQITEFLASFTCTIGSALPPLLPFIQSKSSLNTLRIAARLTEEQAKLVCQLPGLRSVTLEHASSAVMDALPKWAESLKSTLEHLTIHVSGFYTWTSTIQRLTKLRGLHVIGCPGVSHVDILSVTDHTPLIESLAFTVMEPDFACVLPRTSLTALKHLAVDLVACNLSPNTGRTTFPSSLLTSLLSLTRFAHLASLALRQSDRQPFPTALVEQIVEMHGTHLRSVRLMGFTLGSQGLQSLMGCEGLEKLAVSVPADNIHAFASALAGTATLHTLIDVGELGMDGKQVSLTTDRVRVLLEGVPSITRVVSESRLWTCRPTAYGPETRLERMKGSRGTGFWFIPPAEGRCV</sequence>
<comment type="caution">
    <text evidence="1">The sequence shown here is derived from an EMBL/GenBank/DDBJ whole genome shotgun (WGS) entry which is preliminary data.</text>
</comment>
<dbReference type="Proteomes" id="UP001207468">
    <property type="component" value="Unassembled WGS sequence"/>
</dbReference>
<accession>A0ACC0UQN1</accession>
<protein>
    <submittedName>
        <fullName evidence="1">Uncharacterized protein</fullName>
    </submittedName>
</protein>
<proteinExistence type="predicted"/>
<dbReference type="EMBL" id="JAGFNK010000001">
    <property type="protein sequence ID" value="KAI9513389.1"/>
    <property type="molecule type" value="Genomic_DNA"/>
</dbReference>
<gene>
    <name evidence="1" type="ORF">F5148DRAFT_971713</name>
</gene>
<reference evidence="1" key="1">
    <citation type="submission" date="2021-03" db="EMBL/GenBank/DDBJ databases">
        <title>Evolutionary priming and transition to the ectomycorrhizal habit in an iconic lineage of mushroom-forming fungi: is preadaptation a requirement?</title>
        <authorList>
            <consortium name="DOE Joint Genome Institute"/>
            <person name="Looney B.P."/>
            <person name="Miyauchi S."/>
            <person name="Morin E."/>
            <person name="Drula E."/>
            <person name="Courty P.E."/>
            <person name="Chicoki N."/>
            <person name="Fauchery L."/>
            <person name="Kohler A."/>
            <person name="Kuo A."/>
            <person name="LaButti K."/>
            <person name="Pangilinan J."/>
            <person name="Lipzen A."/>
            <person name="Riley R."/>
            <person name="Andreopoulos W."/>
            <person name="He G."/>
            <person name="Johnson J."/>
            <person name="Barry K.W."/>
            <person name="Grigoriev I.V."/>
            <person name="Nagy L."/>
            <person name="Hibbett D."/>
            <person name="Henrissat B."/>
            <person name="Matheny P.B."/>
            <person name="Labbe J."/>
            <person name="Martin A.F."/>
        </authorList>
    </citation>
    <scope>NUCLEOTIDE SEQUENCE</scope>
    <source>
        <strain evidence="1">BPL698</strain>
    </source>
</reference>
<evidence type="ECO:0000313" key="1">
    <source>
        <dbReference type="EMBL" id="KAI9513389.1"/>
    </source>
</evidence>
<keyword evidence="2" id="KW-1185">Reference proteome</keyword>
<name>A0ACC0UQN1_9AGAM</name>
<organism evidence="1 2">
    <name type="scientific">Russula earlei</name>
    <dbReference type="NCBI Taxonomy" id="71964"/>
    <lineage>
        <taxon>Eukaryota</taxon>
        <taxon>Fungi</taxon>
        <taxon>Dikarya</taxon>
        <taxon>Basidiomycota</taxon>
        <taxon>Agaricomycotina</taxon>
        <taxon>Agaricomycetes</taxon>
        <taxon>Russulales</taxon>
        <taxon>Russulaceae</taxon>
        <taxon>Russula</taxon>
    </lineage>
</organism>